<dbReference type="Gene3D" id="4.10.60.10">
    <property type="entry name" value="Zinc finger, CCHC-type"/>
    <property type="match status" value="1"/>
</dbReference>
<proteinExistence type="predicted"/>
<sequence length="116" mass="13124">MKGNETIPQYVARGRALYDKLLSIGHTIEEQEVVWSVLGGLPEWYMGMVTTIEANAANGELDLDDIMAKLMIVEQRKSTKFGEVEAYYAKTPVKCYKCGEEGHIRCDCPQKIKHEL</sequence>
<protein>
    <recommendedName>
        <fullName evidence="2">CCHC-type domain-containing protein</fullName>
    </recommendedName>
</protein>
<keyword evidence="1" id="KW-0863">Zinc-finger</keyword>
<keyword evidence="4" id="KW-1185">Reference proteome</keyword>
<evidence type="ECO:0000313" key="4">
    <source>
        <dbReference type="Proteomes" id="UP001244341"/>
    </source>
</evidence>
<dbReference type="EMBL" id="CP126224">
    <property type="protein sequence ID" value="WIA23989.1"/>
    <property type="molecule type" value="Genomic_DNA"/>
</dbReference>
<keyword evidence="1" id="KW-0862">Zinc</keyword>
<dbReference type="InterPro" id="IPR036875">
    <property type="entry name" value="Znf_CCHC_sf"/>
</dbReference>
<evidence type="ECO:0000259" key="2">
    <source>
        <dbReference type="PROSITE" id="PS50158"/>
    </source>
</evidence>
<organism evidence="3 4">
    <name type="scientific">Tetradesmus obliquus</name>
    <name type="common">Green alga</name>
    <name type="synonym">Acutodesmus obliquus</name>
    <dbReference type="NCBI Taxonomy" id="3088"/>
    <lineage>
        <taxon>Eukaryota</taxon>
        <taxon>Viridiplantae</taxon>
        <taxon>Chlorophyta</taxon>
        <taxon>core chlorophytes</taxon>
        <taxon>Chlorophyceae</taxon>
        <taxon>CS clade</taxon>
        <taxon>Sphaeropleales</taxon>
        <taxon>Scenedesmaceae</taxon>
        <taxon>Tetradesmus</taxon>
    </lineage>
</organism>
<reference evidence="3 4" key="1">
    <citation type="submission" date="2023-05" db="EMBL/GenBank/DDBJ databases">
        <title>A 100% complete, gapless, phased diploid assembly of the Scenedesmus obliquus UTEX 3031 genome.</title>
        <authorList>
            <person name="Biondi T.C."/>
            <person name="Hanschen E.R."/>
            <person name="Kwon T."/>
            <person name="Eng W."/>
            <person name="Kruse C.P.S."/>
            <person name="Koehler S.I."/>
            <person name="Kunde Y."/>
            <person name="Gleasner C.D."/>
            <person name="You Mak K.T."/>
            <person name="Polle J."/>
            <person name="Hovde B.T."/>
            <person name="Starkenburg S.R."/>
        </authorList>
    </citation>
    <scope>NUCLEOTIDE SEQUENCE [LARGE SCALE GENOMIC DNA]</scope>
    <source>
        <strain evidence="3 4">DOE0152z</strain>
    </source>
</reference>
<gene>
    <name evidence="3" type="ORF">OEZ85_013620</name>
</gene>
<dbReference type="Pfam" id="PF14223">
    <property type="entry name" value="Retrotran_gag_2"/>
    <property type="match status" value="1"/>
</dbReference>
<keyword evidence="1" id="KW-0479">Metal-binding</keyword>
<dbReference type="PROSITE" id="PS50158">
    <property type="entry name" value="ZF_CCHC"/>
    <property type="match status" value="1"/>
</dbReference>
<accession>A0ABY8USR7</accession>
<dbReference type="SUPFAM" id="SSF57756">
    <property type="entry name" value="Retrovirus zinc finger-like domains"/>
    <property type="match status" value="1"/>
</dbReference>
<dbReference type="Proteomes" id="UP001244341">
    <property type="component" value="Chromosome 17b"/>
</dbReference>
<dbReference type="InterPro" id="IPR001878">
    <property type="entry name" value="Znf_CCHC"/>
</dbReference>
<evidence type="ECO:0000256" key="1">
    <source>
        <dbReference type="PROSITE-ProRule" id="PRU00047"/>
    </source>
</evidence>
<feature type="domain" description="CCHC-type" evidence="2">
    <location>
        <begin position="94"/>
        <end position="110"/>
    </location>
</feature>
<evidence type="ECO:0000313" key="3">
    <source>
        <dbReference type="EMBL" id="WIA23989.1"/>
    </source>
</evidence>
<dbReference type="Pfam" id="PF00098">
    <property type="entry name" value="zf-CCHC"/>
    <property type="match status" value="1"/>
</dbReference>
<dbReference type="SMART" id="SM00343">
    <property type="entry name" value="ZnF_C2HC"/>
    <property type="match status" value="1"/>
</dbReference>
<name>A0ABY8USR7_TETOB</name>